<evidence type="ECO:0008006" key="3">
    <source>
        <dbReference type="Google" id="ProtNLM"/>
    </source>
</evidence>
<dbReference type="EMBL" id="FNGW01000003">
    <property type="protein sequence ID" value="SDL76849.1"/>
    <property type="molecule type" value="Genomic_DNA"/>
</dbReference>
<evidence type="ECO:0000313" key="1">
    <source>
        <dbReference type="EMBL" id="SDL76849.1"/>
    </source>
</evidence>
<dbReference type="RefSeq" id="WP_092725022.1">
    <property type="nucleotide sequence ID" value="NZ_FNGW01000003.1"/>
</dbReference>
<reference evidence="1 2" key="1">
    <citation type="submission" date="2016-10" db="EMBL/GenBank/DDBJ databases">
        <authorList>
            <person name="de Groot N.N."/>
        </authorList>
    </citation>
    <scope>NUCLEOTIDE SEQUENCE [LARGE SCALE GENOMIC DNA]</scope>
    <source>
        <strain evidence="1 2">DSM 797</strain>
    </source>
</reference>
<dbReference type="Proteomes" id="UP000199068">
    <property type="component" value="Unassembled WGS sequence"/>
</dbReference>
<gene>
    <name evidence="1" type="ORF">SAMN04515677_103330</name>
</gene>
<name>A0A1G9MRL4_9FIRM</name>
<keyword evidence="2" id="KW-1185">Reference proteome</keyword>
<proteinExistence type="predicted"/>
<dbReference type="AlphaFoldDB" id="A0A1G9MRL4"/>
<accession>A0A1G9MRL4</accession>
<evidence type="ECO:0000313" key="2">
    <source>
        <dbReference type="Proteomes" id="UP000199068"/>
    </source>
</evidence>
<protein>
    <recommendedName>
        <fullName evidence="3">Nucleic-acid-binding protein containing Zn-ribbon domain</fullName>
    </recommendedName>
</protein>
<sequence>MNCLRCDTELKFLKEYRFDSQDNNRGFFSFVFDIEDHLVFDVYVCPNCRKTEFIYKSNLGGFESMIDR</sequence>
<organism evidence="1 2">
    <name type="scientific">Romboutsia lituseburensis DSM 797</name>
    <dbReference type="NCBI Taxonomy" id="1121325"/>
    <lineage>
        <taxon>Bacteria</taxon>
        <taxon>Bacillati</taxon>
        <taxon>Bacillota</taxon>
        <taxon>Clostridia</taxon>
        <taxon>Peptostreptococcales</taxon>
        <taxon>Peptostreptococcaceae</taxon>
        <taxon>Romboutsia</taxon>
    </lineage>
</organism>